<dbReference type="RefSeq" id="WP_236339831.1">
    <property type="nucleotide sequence ID" value="NZ_CAKMMF010000006.1"/>
</dbReference>
<evidence type="ECO:0000313" key="1">
    <source>
        <dbReference type="EMBL" id="CAH1200598.1"/>
    </source>
</evidence>
<organism evidence="1 2">
    <name type="scientific">Paenibacillus plantiphilus</name>
    <dbReference type="NCBI Taxonomy" id="2905650"/>
    <lineage>
        <taxon>Bacteria</taxon>
        <taxon>Bacillati</taxon>
        <taxon>Bacillota</taxon>
        <taxon>Bacilli</taxon>
        <taxon>Bacillales</taxon>
        <taxon>Paenibacillaceae</taxon>
        <taxon>Paenibacillus</taxon>
    </lineage>
</organism>
<sequence>MPCTQTVLVKNTDTPSVVPLIKLYGSGTGTRRMFISDNPESIFPSDFTNAGTSYLTLWHDSVSQTSVKYRLFFWHLNSTLSPIKIGVTLGNASTTDTISVSNVKTSVYNGPYFQAGGRCAAQALVGSTLDSGSSVSAASNSITVIREWVVAPKQLVGGIIEFDLSNATNASSALKYKLRTIASKTSTGNLTLHQGAPCAPHDQHPRGAWGYSDLTEFSDAAKTQPVSYAAGSGNYSVALGNGVNDLVFPAGSSYDASNAFANKALYGAIYSTTLKLTNNTGASKTIRISVVGRGGSFAGAASVNGVTVGIPTILAQTSGATTQDGVIIHEVTVSQGAIVNVPLKMTTAGGGSTVVAILFQTV</sequence>
<accession>A0ABN8GCW7</accession>
<keyword evidence="2" id="KW-1185">Reference proteome</keyword>
<reference evidence="1" key="1">
    <citation type="submission" date="2022-01" db="EMBL/GenBank/DDBJ databases">
        <authorList>
            <person name="Criscuolo A."/>
        </authorList>
    </citation>
    <scope>NUCLEOTIDE SEQUENCE</scope>
    <source>
        <strain evidence="1">CIP111893</strain>
    </source>
</reference>
<protein>
    <submittedName>
        <fullName evidence="1">Uncharacterized protein</fullName>
    </submittedName>
</protein>
<dbReference type="Proteomes" id="UP000838686">
    <property type="component" value="Unassembled WGS sequence"/>
</dbReference>
<name>A0ABN8GCW7_9BACL</name>
<comment type="caution">
    <text evidence="1">The sequence shown here is derived from an EMBL/GenBank/DDBJ whole genome shotgun (WGS) entry which is preliminary data.</text>
</comment>
<proteinExistence type="predicted"/>
<evidence type="ECO:0000313" key="2">
    <source>
        <dbReference type="Proteomes" id="UP000838686"/>
    </source>
</evidence>
<gene>
    <name evidence="1" type="ORF">PAECIP111893_01486</name>
</gene>
<dbReference type="EMBL" id="CAKMMF010000006">
    <property type="protein sequence ID" value="CAH1200598.1"/>
    <property type="molecule type" value="Genomic_DNA"/>
</dbReference>